<dbReference type="Gene3D" id="1.10.10.10">
    <property type="entry name" value="Winged helix-like DNA-binding domain superfamily/Winged helix DNA-binding domain"/>
    <property type="match status" value="1"/>
</dbReference>
<evidence type="ECO:0008006" key="3">
    <source>
        <dbReference type="Google" id="ProtNLM"/>
    </source>
</evidence>
<name>A0A3N6PLE6_NATCH</name>
<accession>A0A3N6PLE6</accession>
<proteinExistence type="predicted"/>
<sequence length="129" mass="14611">MTIERVRDTKRAGERWDEIFEALSAEPRRQLIATLSNAPAGRRVLLPDAATSSIESVDRDELRLQLMHRHLPVLSEFGFVDWTTDPFCAQRGMRFGEVATVFDALCSHADDVPDHLLAGSERFESTRVE</sequence>
<evidence type="ECO:0000313" key="1">
    <source>
        <dbReference type="EMBL" id="RQG99745.1"/>
    </source>
</evidence>
<dbReference type="Proteomes" id="UP000281431">
    <property type="component" value="Unassembled WGS sequence"/>
</dbReference>
<comment type="caution">
    <text evidence="1">The sequence shown here is derived from an EMBL/GenBank/DDBJ whole genome shotgun (WGS) entry which is preliminary data.</text>
</comment>
<gene>
    <name evidence="1" type="ORF">EA472_13915</name>
</gene>
<keyword evidence="2" id="KW-1185">Reference proteome</keyword>
<dbReference type="OrthoDB" id="247722at2157"/>
<dbReference type="EMBL" id="REFZ01000008">
    <property type="protein sequence ID" value="RQG99745.1"/>
    <property type="molecule type" value="Genomic_DNA"/>
</dbReference>
<dbReference type="InterPro" id="IPR036388">
    <property type="entry name" value="WH-like_DNA-bd_sf"/>
</dbReference>
<reference evidence="1 2" key="1">
    <citation type="submission" date="2018-10" db="EMBL/GenBank/DDBJ databases">
        <title>Natrarchaeobius chitinivorans gen. nov., sp. nov., and Natrarchaeobius haloalkaliphilus sp. nov., alkaliphilic, chitin-utilizing haloarchaea from hypersaline alkaline lakes.</title>
        <authorList>
            <person name="Sorokin D.Y."/>
            <person name="Elcheninov A.G."/>
            <person name="Kostrikina N.A."/>
            <person name="Bale N.J."/>
            <person name="Sinninghe Damste J.S."/>
            <person name="Khijniak T.V."/>
            <person name="Kublanov I.V."/>
            <person name="Toshchakov S.V."/>
        </authorList>
    </citation>
    <scope>NUCLEOTIDE SEQUENCE [LARGE SCALE GENOMIC DNA]</scope>
    <source>
        <strain evidence="1 2">AArcht7</strain>
    </source>
</reference>
<dbReference type="AlphaFoldDB" id="A0A3N6PLE6"/>
<organism evidence="1 2">
    <name type="scientific">Natrarchaeobius chitinivorans</name>
    <dbReference type="NCBI Taxonomy" id="1679083"/>
    <lineage>
        <taxon>Archaea</taxon>
        <taxon>Methanobacteriati</taxon>
        <taxon>Methanobacteriota</taxon>
        <taxon>Stenosarchaea group</taxon>
        <taxon>Halobacteria</taxon>
        <taxon>Halobacteriales</taxon>
        <taxon>Natrialbaceae</taxon>
        <taxon>Natrarchaeobius</taxon>
    </lineage>
</organism>
<evidence type="ECO:0000313" key="2">
    <source>
        <dbReference type="Proteomes" id="UP000281431"/>
    </source>
</evidence>
<protein>
    <recommendedName>
        <fullName evidence="3">ArsR family transcriptional regulator</fullName>
    </recommendedName>
</protein>